<evidence type="ECO:0000313" key="3">
    <source>
        <dbReference type="Proteomes" id="UP001595279"/>
    </source>
</evidence>
<feature type="domain" description="DUF2357" evidence="1">
    <location>
        <begin position="126"/>
        <end position="380"/>
    </location>
</feature>
<sequence length="834" mass="97351">MASLLSGAVNEDTELVKIETSDFHLYIKGKPYHDKYEGLQNYKMIEMDQTMEFSATGEGVQSVLVYDLQEEKLTSKSAVAPIFFENRVYQLVITPKSDKRLSFYHEHPALRKAISRVGTYPHQVLMGNLQFQNEVGYSVFEIHDENRNTLLQVTMEIFPIKLNYKEDYKKLLDEVNDEVYNLAYHFIKKTYLGATTSITSKPTWSEFYRIFNNHFTRLMKSINIIERQPHYQLNKTYKKVRGDQLKKMNAAGRNYLRKRPQLFRKVSEGLPVNGQNMMPEHGLNVKKELSYNTLENQFIKYIMKRLENQLEGLLNAIELSRHPYKKDSDTKLLEKISKMKIKLEGKRRAPFWRQVGELDRSVMSLVMQMAPGYRDVYKIYLTVSRGLVLHGQLYKMSVKDVATLYEYWTFIKLGQILAAKYPMISHDIIKVKRGGLFVQLDETSSAKRVFKHPVTNEKITLHFQRANRGLPTVSQKPDSILSIEKNGKDYTYQYIFDAKYRLDFAAAGTYYRRHYRHPGPLEEDINTMHRYRDALVTNESGSYERYSFGAYVLFPWFDEKSFEEHDFYKSIDQVNIGGLPFLPKSTRLVEQFIERLIEKSPEELQKEGILPKGTLGSWTSSLDEKVIIGKVESEDIYQDSMKNKRFIIDREYLNPGWQEAKYVGLYLPKKTFGDRTGVSLIGEIEKINVSTADELDIVSKKGKYVVFEVKVWSSLSKTIKPVNYGIIHYMITTLNNVKEAKELPELYMKSREELQIWKMLRRISDQARLQLDNASVDFAERVSRFEMQGLVVSVDETEEKIVITKGKTETTVSLNLLKNQPFKMFRLVSELFTR</sequence>
<dbReference type="EMBL" id="JBHRSA010000052">
    <property type="protein sequence ID" value="MFC3041446.1"/>
    <property type="molecule type" value="Genomic_DNA"/>
</dbReference>
<dbReference type="InterPro" id="IPR007505">
    <property type="entry name" value="PDDEXK_7"/>
</dbReference>
<dbReference type="InterPro" id="IPR018633">
    <property type="entry name" value="DUF2357"/>
</dbReference>
<evidence type="ECO:0000313" key="2">
    <source>
        <dbReference type="EMBL" id="MFC3041446.1"/>
    </source>
</evidence>
<gene>
    <name evidence="2" type="ORF">ACFOGI_14450</name>
</gene>
<keyword evidence="3" id="KW-1185">Reference proteome</keyword>
<dbReference type="Pfam" id="PF09823">
    <property type="entry name" value="DUF2357"/>
    <property type="match status" value="1"/>
</dbReference>
<proteinExistence type="predicted"/>
<name>A0ABV7CYF1_9BACI</name>
<protein>
    <submittedName>
        <fullName evidence="2">DUF2357 domain-containing protein</fullName>
    </submittedName>
</protein>
<organism evidence="2 3">
    <name type="scientific">Virgibacillus xinjiangensis</name>
    <dbReference type="NCBI Taxonomy" id="393090"/>
    <lineage>
        <taxon>Bacteria</taxon>
        <taxon>Bacillati</taxon>
        <taxon>Bacillota</taxon>
        <taxon>Bacilli</taxon>
        <taxon>Bacillales</taxon>
        <taxon>Bacillaceae</taxon>
        <taxon>Virgibacillus</taxon>
    </lineage>
</organism>
<dbReference type="RefSeq" id="WP_390274038.1">
    <property type="nucleotide sequence ID" value="NZ_JBHRSA010000052.1"/>
</dbReference>
<reference evidence="3" key="1">
    <citation type="journal article" date="2019" name="Int. J. Syst. Evol. Microbiol.">
        <title>The Global Catalogue of Microorganisms (GCM) 10K type strain sequencing project: providing services to taxonomists for standard genome sequencing and annotation.</title>
        <authorList>
            <consortium name="The Broad Institute Genomics Platform"/>
            <consortium name="The Broad Institute Genome Sequencing Center for Infectious Disease"/>
            <person name="Wu L."/>
            <person name="Ma J."/>
        </authorList>
    </citation>
    <scope>NUCLEOTIDE SEQUENCE [LARGE SCALE GENOMIC DNA]</scope>
    <source>
        <strain evidence="3">KCTC 13128</strain>
    </source>
</reference>
<accession>A0ABV7CYF1</accession>
<evidence type="ECO:0000259" key="1">
    <source>
        <dbReference type="Pfam" id="PF09823"/>
    </source>
</evidence>
<dbReference type="Proteomes" id="UP001595279">
    <property type="component" value="Unassembled WGS sequence"/>
</dbReference>
<comment type="caution">
    <text evidence="2">The sequence shown here is derived from an EMBL/GenBank/DDBJ whole genome shotgun (WGS) entry which is preliminary data.</text>
</comment>
<dbReference type="Pfam" id="PF04411">
    <property type="entry name" value="PDDEXK_7"/>
    <property type="match status" value="1"/>
</dbReference>